<organism evidence="1 2">
    <name type="scientific">Aquimarina hainanensis</name>
    <dbReference type="NCBI Taxonomy" id="1578017"/>
    <lineage>
        <taxon>Bacteria</taxon>
        <taxon>Pseudomonadati</taxon>
        <taxon>Bacteroidota</taxon>
        <taxon>Flavobacteriia</taxon>
        <taxon>Flavobacteriales</taxon>
        <taxon>Flavobacteriaceae</taxon>
        <taxon>Aquimarina</taxon>
    </lineage>
</organism>
<name>A0ABW5N6N6_9FLAO</name>
<evidence type="ECO:0000313" key="2">
    <source>
        <dbReference type="Proteomes" id="UP001597459"/>
    </source>
</evidence>
<dbReference type="EMBL" id="JBHULX010000004">
    <property type="protein sequence ID" value="MFD2590614.1"/>
    <property type="molecule type" value="Genomic_DNA"/>
</dbReference>
<gene>
    <name evidence="1" type="ORF">ACFSTE_07190</name>
</gene>
<dbReference type="RefSeq" id="WP_378257364.1">
    <property type="nucleotide sequence ID" value="NZ_JBHSJV010000001.1"/>
</dbReference>
<evidence type="ECO:0000313" key="1">
    <source>
        <dbReference type="EMBL" id="MFD2590614.1"/>
    </source>
</evidence>
<dbReference type="Proteomes" id="UP001597459">
    <property type="component" value="Unassembled WGS sequence"/>
</dbReference>
<comment type="caution">
    <text evidence="1">The sequence shown here is derived from an EMBL/GenBank/DDBJ whole genome shotgun (WGS) entry which is preliminary data.</text>
</comment>
<reference evidence="2" key="1">
    <citation type="journal article" date="2019" name="Int. J. Syst. Evol. Microbiol.">
        <title>The Global Catalogue of Microorganisms (GCM) 10K type strain sequencing project: providing services to taxonomists for standard genome sequencing and annotation.</title>
        <authorList>
            <consortium name="The Broad Institute Genomics Platform"/>
            <consortium name="The Broad Institute Genome Sequencing Center for Infectious Disease"/>
            <person name="Wu L."/>
            <person name="Ma J."/>
        </authorList>
    </citation>
    <scope>NUCLEOTIDE SEQUENCE [LARGE SCALE GENOMIC DNA]</scope>
    <source>
        <strain evidence="2">KCTC 42423</strain>
    </source>
</reference>
<accession>A0ABW5N6N6</accession>
<sequence length="43" mass="5028">MSIYLRLRRGYLFECNPPEVVVESLIAACMNTKIEQLKNDIKQ</sequence>
<keyword evidence="2" id="KW-1185">Reference proteome</keyword>
<proteinExistence type="predicted"/>
<protein>
    <submittedName>
        <fullName evidence="1">Uncharacterized protein</fullName>
    </submittedName>
</protein>